<dbReference type="EMBL" id="MQVX01000001">
    <property type="protein sequence ID" value="PQJ16338.1"/>
    <property type="molecule type" value="Genomic_DNA"/>
</dbReference>
<evidence type="ECO:0000313" key="2">
    <source>
        <dbReference type="Proteomes" id="UP000239366"/>
    </source>
</evidence>
<gene>
    <name evidence="1" type="ORF">BST99_11960</name>
</gene>
<name>A0A2S7T9W0_9FLAO</name>
<reference evidence="2" key="1">
    <citation type="submission" date="2016-11" db="EMBL/GenBank/DDBJ databases">
        <title>Trade-off between light-utilization and light-protection in marine flavobacteria.</title>
        <authorList>
            <person name="Kumagai Y."/>
            <person name="Yoshizawa S."/>
            <person name="Kogure K."/>
        </authorList>
    </citation>
    <scope>NUCLEOTIDE SEQUENCE [LARGE SCALE GENOMIC DNA]</scope>
    <source>
        <strain evidence="2">SG-18</strain>
    </source>
</reference>
<protein>
    <submittedName>
        <fullName evidence="1">Uncharacterized protein</fullName>
    </submittedName>
</protein>
<sequence length="62" mass="6878">MDFGEEESEEESQEEKGESEFYFLTTALALDTNAVTPAEQPIGFTRVESLCHPEVFAPPPEA</sequence>
<dbReference type="AlphaFoldDB" id="A0A2S7T9W0"/>
<comment type="caution">
    <text evidence="1">The sequence shown here is derived from an EMBL/GenBank/DDBJ whole genome shotgun (WGS) entry which is preliminary data.</text>
</comment>
<evidence type="ECO:0000313" key="1">
    <source>
        <dbReference type="EMBL" id="PQJ16338.1"/>
    </source>
</evidence>
<dbReference type="Proteomes" id="UP000239366">
    <property type="component" value="Unassembled WGS sequence"/>
</dbReference>
<keyword evidence="2" id="KW-1185">Reference proteome</keyword>
<organism evidence="1 2">
    <name type="scientific">Aureicoccus marinus</name>
    <dbReference type="NCBI Taxonomy" id="754435"/>
    <lineage>
        <taxon>Bacteria</taxon>
        <taxon>Pseudomonadati</taxon>
        <taxon>Bacteroidota</taxon>
        <taxon>Flavobacteriia</taxon>
        <taxon>Flavobacteriales</taxon>
        <taxon>Flavobacteriaceae</taxon>
        <taxon>Aureicoccus</taxon>
    </lineage>
</organism>
<proteinExistence type="predicted"/>
<accession>A0A2S7T9W0</accession>